<organism evidence="1 2">
    <name type="scientific">Massilia jejuensis</name>
    <dbReference type="NCBI Taxonomy" id="648894"/>
    <lineage>
        <taxon>Bacteria</taxon>
        <taxon>Pseudomonadati</taxon>
        <taxon>Pseudomonadota</taxon>
        <taxon>Betaproteobacteria</taxon>
        <taxon>Burkholderiales</taxon>
        <taxon>Oxalobacteraceae</taxon>
        <taxon>Telluria group</taxon>
        <taxon>Massilia</taxon>
    </lineage>
</organism>
<dbReference type="Gene3D" id="3.40.50.300">
    <property type="entry name" value="P-loop containing nucleotide triphosphate hydrolases"/>
    <property type="match status" value="1"/>
</dbReference>
<dbReference type="InterPro" id="IPR027417">
    <property type="entry name" value="P-loop_NTPase"/>
</dbReference>
<keyword evidence="2" id="KW-1185">Reference proteome</keyword>
<dbReference type="EMBL" id="JBHSMS010000051">
    <property type="protein sequence ID" value="MFC5512655.1"/>
    <property type="molecule type" value="Genomic_DNA"/>
</dbReference>
<sequence length="69" mass="7855">MFVLVVDSSSRIIGTEIDILENISRFSKNILICLNKIDLARDDKHRAKMIEAADERLKGRIGKTEKIGR</sequence>
<evidence type="ECO:0000313" key="1">
    <source>
        <dbReference type="EMBL" id="MFC5512655.1"/>
    </source>
</evidence>
<proteinExistence type="predicted"/>
<evidence type="ECO:0000313" key="2">
    <source>
        <dbReference type="Proteomes" id="UP001596031"/>
    </source>
</evidence>
<dbReference type="Proteomes" id="UP001596031">
    <property type="component" value="Unassembled WGS sequence"/>
</dbReference>
<protein>
    <submittedName>
        <fullName evidence="1">Uncharacterized protein</fullName>
    </submittedName>
</protein>
<name>A0ABW0PJQ4_9BURK</name>
<accession>A0ABW0PJQ4</accession>
<reference evidence="2" key="1">
    <citation type="journal article" date="2019" name="Int. J. Syst. Evol. Microbiol.">
        <title>The Global Catalogue of Microorganisms (GCM) 10K type strain sequencing project: providing services to taxonomists for standard genome sequencing and annotation.</title>
        <authorList>
            <consortium name="The Broad Institute Genomics Platform"/>
            <consortium name="The Broad Institute Genome Sequencing Center for Infectious Disease"/>
            <person name="Wu L."/>
            <person name="Ma J."/>
        </authorList>
    </citation>
    <scope>NUCLEOTIDE SEQUENCE [LARGE SCALE GENOMIC DNA]</scope>
    <source>
        <strain evidence="2">CCUG 38813</strain>
    </source>
</reference>
<gene>
    <name evidence="1" type="ORF">ACFPOU_16170</name>
</gene>
<dbReference type="SUPFAM" id="SSF52540">
    <property type="entry name" value="P-loop containing nucleoside triphosphate hydrolases"/>
    <property type="match status" value="1"/>
</dbReference>
<comment type="caution">
    <text evidence="1">The sequence shown here is derived from an EMBL/GenBank/DDBJ whole genome shotgun (WGS) entry which is preliminary data.</text>
</comment>
<dbReference type="RefSeq" id="WP_379723369.1">
    <property type="nucleotide sequence ID" value="NZ_JBHSMS010000051.1"/>
</dbReference>